<keyword evidence="5" id="KW-1133">Transmembrane helix</keyword>
<keyword evidence="4" id="KW-0812">Transmembrane</keyword>
<comment type="subcellular location">
    <subcellularLocation>
        <location evidence="1">Membrane</location>
        <topology evidence="1">Single-pass membrane protein</topology>
    </subcellularLocation>
</comment>
<gene>
    <name evidence="9" type="ORF">CEUR00632_LOCUS7245</name>
</gene>
<dbReference type="Pfam" id="PF23452">
    <property type="entry name" value="HPAT"/>
    <property type="match status" value="1"/>
</dbReference>
<dbReference type="PANTHER" id="PTHR31485:SF4">
    <property type="entry name" value="HYDROXYPROLINE O-ARABINOSYLTRANSFERASE RDN1"/>
    <property type="match status" value="1"/>
</dbReference>
<keyword evidence="2" id="KW-0328">Glycosyltransferase</keyword>
<dbReference type="GO" id="GO:0016757">
    <property type="term" value="F:glycosyltransferase activity"/>
    <property type="evidence" value="ECO:0007669"/>
    <property type="project" value="UniProtKB-KW"/>
</dbReference>
<evidence type="ECO:0000313" key="9">
    <source>
        <dbReference type="EMBL" id="CAD8287207.1"/>
    </source>
</evidence>
<protein>
    <recommendedName>
        <fullName evidence="8">Hydroxyproline O-arabinosyltransferase-like domain-containing protein</fullName>
    </recommendedName>
</protein>
<dbReference type="EMBL" id="HBEC01015573">
    <property type="protein sequence ID" value="CAD8287207.1"/>
    <property type="molecule type" value="Transcribed_RNA"/>
</dbReference>
<feature type="compositionally biased region" description="Low complexity" evidence="7">
    <location>
        <begin position="66"/>
        <end position="82"/>
    </location>
</feature>
<feature type="region of interest" description="Disordered" evidence="7">
    <location>
        <begin position="66"/>
        <end position="98"/>
    </location>
</feature>
<dbReference type="PANTHER" id="PTHR31485">
    <property type="entry name" value="PEPTIDYL SERINE ALPHA-GALACTOSYLTRANSFERASE"/>
    <property type="match status" value="1"/>
</dbReference>
<evidence type="ECO:0000256" key="2">
    <source>
        <dbReference type="ARBA" id="ARBA00022676"/>
    </source>
</evidence>
<proteinExistence type="predicted"/>
<dbReference type="GO" id="GO:0016020">
    <property type="term" value="C:membrane"/>
    <property type="evidence" value="ECO:0007669"/>
    <property type="project" value="UniProtKB-SubCell"/>
</dbReference>
<dbReference type="InterPro" id="IPR056508">
    <property type="entry name" value="HPAT-like"/>
</dbReference>
<evidence type="ECO:0000256" key="6">
    <source>
        <dbReference type="ARBA" id="ARBA00023136"/>
    </source>
</evidence>
<evidence type="ECO:0000256" key="3">
    <source>
        <dbReference type="ARBA" id="ARBA00022679"/>
    </source>
</evidence>
<feature type="domain" description="Hydroxyproline O-arabinosyltransferase-like" evidence="8">
    <location>
        <begin position="229"/>
        <end position="537"/>
    </location>
</feature>
<sequence length="571" mass="63549">MVRITRGVVIAFGLTAIATFYSLSELHRISAAHLQADGSGFADSTDQAAKAGRKAAAVRSTLIQADPQPQQQEAAGQQTTGQQAGGQQAGRQQEVGQQRQAAPIAAATLVDRTKCFTYEHTELWGDVLAWGGSHKKASAAACCEACRSYTPLAEVDPSDAAAYPCNVWVWNGNPSSEHYQECWLKHLAHPEAAKPASEGAQVEWTAGTVGVDIKANPGVDDGSKPLRPFHTVTSAQGSATHWQMRIHYYHFKKQRHACRERGRCEMGGFTRLLHSGVADDLMDEIPTMVVDPLPSDAVEHSWYVVLNRPYAFVQWVKKQNIPEKYVLMSEPDHVFIRPLPNFMLSDDPAAFPFFYIEPGSPKNAPLTQKFTGKLTATQRDEIAPIGNSPTFMTLKDMAMVMPLWMNTSIDIFKDKDASKEWGWVQEMYGFCIGLWLGGIKHVDLYLHMMSQPPWDDKLMFSDGKPFHIIHYTYGMDFNLKGEFTPGKFGQWRYDKRAYSSRPMPRSLPDPPEGCKNELVRALIAAFNEATDAIPCWDEYQKTGKLPAKGECLEPKKGFLALEEQLGESAML</sequence>
<name>A0A7R9V813_9CHLO</name>
<evidence type="ECO:0000256" key="1">
    <source>
        <dbReference type="ARBA" id="ARBA00004167"/>
    </source>
</evidence>
<evidence type="ECO:0000256" key="7">
    <source>
        <dbReference type="SAM" id="MobiDB-lite"/>
    </source>
</evidence>
<accession>A0A7R9V813</accession>
<organism evidence="9">
    <name type="scientific">Chlamydomonas euryale</name>
    <dbReference type="NCBI Taxonomy" id="1486919"/>
    <lineage>
        <taxon>Eukaryota</taxon>
        <taxon>Viridiplantae</taxon>
        <taxon>Chlorophyta</taxon>
        <taxon>core chlorophytes</taxon>
        <taxon>Chlorophyceae</taxon>
        <taxon>CS clade</taxon>
        <taxon>Chlamydomonadales</taxon>
        <taxon>Chlamydomonadaceae</taxon>
        <taxon>Chlamydomonas</taxon>
    </lineage>
</organism>
<evidence type="ECO:0000256" key="4">
    <source>
        <dbReference type="ARBA" id="ARBA00022692"/>
    </source>
</evidence>
<evidence type="ECO:0000256" key="5">
    <source>
        <dbReference type="ARBA" id="ARBA00022989"/>
    </source>
</evidence>
<feature type="compositionally biased region" description="Low complexity" evidence="7">
    <location>
        <begin position="89"/>
        <end position="98"/>
    </location>
</feature>
<keyword evidence="6" id="KW-0472">Membrane</keyword>
<evidence type="ECO:0000259" key="8">
    <source>
        <dbReference type="Pfam" id="PF23452"/>
    </source>
</evidence>
<keyword evidence="3" id="KW-0808">Transferase</keyword>
<dbReference type="InterPro" id="IPR044845">
    <property type="entry name" value="HPAT/SRGT1-like"/>
</dbReference>
<reference evidence="9" key="1">
    <citation type="submission" date="2021-01" db="EMBL/GenBank/DDBJ databases">
        <authorList>
            <person name="Corre E."/>
            <person name="Pelletier E."/>
            <person name="Niang G."/>
            <person name="Scheremetjew M."/>
            <person name="Finn R."/>
            <person name="Kale V."/>
            <person name="Holt S."/>
            <person name="Cochrane G."/>
            <person name="Meng A."/>
            <person name="Brown T."/>
            <person name="Cohen L."/>
        </authorList>
    </citation>
    <scope>NUCLEOTIDE SEQUENCE</scope>
    <source>
        <strain evidence="9">CCMP219</strain>
    </source>
</reference>
<dbReference type="AlphaFoldDB" id="A0A7R9V813"/>